<dbReference type="Proteomes" id="UP000295008">
    <property type="component" value="Unassembled WGS sequence"/>
</dbReference>
<accession>A0A4R1RM87</accession>
<organism evidence="2 3">
    <name type="scientific">Hydrogenispora ethanolica</name>
    <dbReference type="NCBI Taxonomy" id="1082276"/>
    <lineage>
        <taxon>Bacteria</taxon>
        <taxon>Bacillati</taxon>
        <taxon>Bacillota</taxon>
        <taxon>Hydrogenispora</taxon>
    </lineage>
</organism>
<sequence length="329" mass="36602">MTYDPEIHHRRSIRLKGYDYSRAGLYFITICTQSRLHLLGKIENGAMILNDAGRMVATVWNEIPQHYSGFAIHEFVVMPNHIHGIIEIMAMVGAGPRACPGGSCNHRDGSCNRRDGSCNHRACPDGSCDRPGGRCNCPIPERPRNGQPYDTGQRCDGQRCVGQPQGVAPTEIPVDFSVGMVKTMGSTAVNLPNVVQRDGQLCNSGQLRCEHQWNGQPHDTGQRCDGQRCVGQPQGVAPTEIPVDISVGMVKIMGSTAVNLPDIVHRFKTLTTKRYTDGVKQCGWVPFPGRLWQRNYYEHIIRNENSYQMIAEYIVNNPANWSKDGYYGC</sequence>
<gene>
    <name evidence="2" type="ORF">EDC14_101464</name>
</gene>
<dbReference type="InterPro" id="IPR036515">
    <property type="entry name" value="Transposase_17_sf"/>
</dbReference>
<dbReference type="SUPFAM" id="SSF143422">
    <property type="entry name" value="Transposase IS200-like"/>
    <property type="match status" value="2"/>
</dbReference>
<dbReference type="EMBL" id="SLUN01000014">
    <property type="protein sequence ID" value="TCL67375.1"/>
    <property type="molecule type" value="Genomic_DNA"/>
</dbReference>
<reference evidence="2 3" key="1">
    <citation type="submission" date="2019-03" db="EMBL/GenBank/DDBJ databases">
        <title>Genomic Encyclopedia of Type Strains, Phase IV (KMG-IV): sequencing the most valuable type-strain genomes for metagenomic binning, comparative biology and taxonomic classification.</title>
        <authorList>
            <person name="Goeker M."/>
        </authorList>
    </citation>
    <scope>NUCLEOTIDE SEQUENCE [LARGE SCALE GENOMIC DNA]</scope>
    <source>
        <strain evidence="2 3">LX-B</strain>
    </source>
</reference>
<dbReference type="GO" id="GO:0043565">
    <property type="term" value="F:sequence-specific DNA binding"/>
    <property type="evidence" value="ECO:0007669"/>
    <property type="project" value="TreeGrafter"/>
</dbReference>
<dbReference type="AlphaFoldDB" id="A0A4R1RM87"/>
<dbReference type="PANTHER" id="PTHR36966:SF1">
    <property type="entry name" value="REP-ASSOCIATED TYROSINE TRANSPOSASE"/>
    <property type="match status" value="1"/>
</dbReference>
<name>A0A4R1RM87_HYDET</name>
<evidence type="ECO:0000313" key="3">
    <source>
        <dbReference type="Proteomes" id="UP000295008"/>
    </source>
</evidence>
<protein>
    <recommendedName>
        <fullName evidence="1">Transposase IS200-like domain-containing protein</fullName>
    </recommendedName>
</protein>
<evidence type="ECO:0000313" key="2">
    <source>
        <dbReference type="EMBL" id="TCL67375.1"/>
    </source>
</evidence>
<dbReference type="Gene3D" id="3.30.70.1290">
    <property type="entry name" value="Transposase IS200-like"/>
    <property type="match status" value="2"/>
</dbReference>
<dbReference type="GO" id="GO:0006313">
    <property type="term" value="P:DNA transposition"/>
    <property type="evidence" value="ECO:0007669"/>
    <property type="project" value="InterPro"/>
</dbReference>
<feature type="domain" description="Transposase IS200-like" evidence="1">
    <location>
        <begin position="21"/>
        <end position="317"/>
    </location>
</feature>
<keyword evidence="3" id="KW-1185">Reference proteome</keyword>
<dbReference type="InterPro" id="IPR002686">
    <property type="entry name" value="Transposase_17"/>
</dbReference>
<comment type="caution">
    <text evidence="2">The sequence shown here is derived from an EMBL/GenBank/DDBJ whole genome shotgun (WGS) entry which is preliminary data.</text>
</comment>
<dbReference type="GO" id="GO:0004803">
    <property type="term" value="F:transposase activity"/>
    <property type="evidence" value="ECO:0007669"/>
    <property type="project" value="InterPro"/>
</dbReference>
<dbReference type="PANTHER" id="PTHR36966">
    <property type="entry name" value="REP-ASSOCIATED TYROSINE TRANSPOSASE"/>
    <property type="match status" value="1"/>
</dbReference>
<dbReference type="SMART" id="SM01321">
    <property type="entry name" value="Y1_Tnp"/>
    <property type="match status" value="1"/>
</dbReference>
<evidence type="ECO:0000259" key="1">
    <source>
        <dbReference type="SMART" id="SM01321"/>
    </source>
</evidence>
<dbReference type="InterPro" id="IPR052715">
    <property type="entry name" value="RAYT_transposase"/>
</dbReference>
<proteinExistence type="predicted"/>